<accession>A0A0C2YEG9</accession>
<reference evidence="3 4" key="1">
    <citation type="submission" date="2014-04" db="EMBL/GenBank/DDBJ databases">
        <authorList>
            <consortium name="DOE Joint Genome Institute"/>
            <person name="Kuo A."/>
            <person name="Gay G."/>
            <person name="Dore J."/>
            <person name="Kohler A."/>
            <person name="Nagy L.G."/>
            <person name="Floudas D."/>
            <person name="Copeland A."/>
            <person name="Barry K.W."/>
            <person name="Cichocki N."/>
            <person name="Veneault-Fourrey C."/>
            <person name="LaButti K."/>
            <person name="Lindquist E.A."/>
            <person name="Lipzen A."/>
            <person name="Lundell T."/>
            <person name="Morin E."/>
            <person name="Murat C."/>
            <person name="Sun H."/>
            <person name="Tunlid A."/>
            <person name="Henrissat B."/>
            <person name="Grigoriev I.V."/>
            <person name="Hibbett D.S."/>
            <person name="Martin F."/>
            <person name="Nordberg H.P."/>
            <person name="Cantor M.N."/>
            <person name="Hua S.X."/>
        </authorList>
    </citation>
    <scope>NUCLEOTIDE SEQUENCE [LARGE SCALE GENOMIC DNA]</scope>
    <source>
        <strain evidence="4">h7</strain>
    </source>
</reference>
<dbReference type="OrthoDB" id="3046685at2759"/>
<evidence type="ECO:0000313" key="3">
    <source>
        <dbReference type="EMBL" id="KIM39432.1"/>
    </source>
</evidence>
<keyword evidence="4" id="KW-1185">Reference proteome</keyword>
<sequence>MFNTLKRLLGLSSTRENSQPARSNSSGPPLNYGSTYPQPGNYMHWGGPPIYQGLQNSLAAFNPYLGPPILGYPPIMQFPHGGLPNQVQSQSTAVIPSNMSTVTGFQPQGQELKPAEKPKNEVPLQTGLQVAEKEGKVSVFDWPDGDQIRRQVCGQEEPGWKDSKWVWRSKGGVSVEKRTCQGVYECSNTGCGRLYRPRTDVNAQTAQIRKGCSFCHSLLKSYSCDAYFLYYRERDERDGVLYSVWKHFGNHKHKRPPGGKLSSQQQKAVDAQVLRRHDASVHVYHTGDTGPGSQPLGEISETLANPRAARYQVAQSQARLGITPANSVKGGFSILTSLAELSEEFKKPFLVESSVHGPTYLMFQTPFMKSLVQESVDSWVLDDNVRHGFVTDGDHSFFRSGVLLVTCTFSTVMQAWVPTLYTWILRQDIEHHRPKTP</sequence>
<proteinExistence type="predicted"/>
<evidence type="ECO:0000259" key="2">
    <source>
        <dbReference type="PROSITE" id="PS50807"/>
    </source>
</evidence>
<feature type="region of interest" description="Disordered" evidence="1">
    <location>
        <begin position="1"/>
        <end position="35"/>
    </location>
</feature>
<dbReference type="GO" id="GO:0003677">
    <property type="term" value="F:DNA binding"/>
    <property type="evidence" value="ECO:0007669"/>
    <property type="project" value="InterPro"/>
</dbReference>
<dbReference type="GO" id="GO:0006355">
    <property type="term" value="P:regulation of DNA-templated transcription"/>
    <property type="evidence" value="ECO:0007669"/>
    <property type="project" value="InterPro"/>
</dbReference>
<dbReference type="Proteomes" id="UP000053424">
    <property type="component" value="Unassembled WGS sequence"/>
</dbReference>
<reference evidence="4" key="2">
    <citation type="submission" date="2015-01" db="EMBL/GenBank/DDBJ databases">
        <title>Evolutionary Origins and Diversification of the Mycorrhizal Mutualists.</title>
        <authorList>
            <consortium name="DOE Joint Genome Institute"/>
            <consortium name="Mycorrhizal Genomics Consortium"/>
            <person name="Kohler A."/>
            <person name="Kuo A."/>
            <person name="Nagy L.G."/>
            <person name="Floudas D."/>
            <person name="Copeland A."/>
            <person name="Barry K.W."/>
            <person name="Cichocki N."/>
            <person name="Veneault-Fourrey C."/>
            <person name="LaButti K."/>
            <person name="Lindquist E.A."/>
            <person name="Lipzen A."/>
            <person name="Lundell T."/>
            <person name="Morin E."/>
            <person name="Murat C."/>
            <person name="Riley R."/>
            <person name="Ohm R."/>
            <person name="Sun H."/>
            <person name="Tunlid A."/>
            <person name="Henrissat B."/>
            <person name="Grigoriev I.V."/>
            <person name="Hibbett D.S."/>
            <person name="Martin F."/>
        </authorList>
    </citation>
    <scope>NUCLEOTIDE SEQUENCE [LARGE SCALE GENOMIC DNA]</scope>
    <source>
        <strain evidence="4">h7</strain>
    </source>
</reference>
<gene>
    <name evidence="3" type="ORF">M413DRAFT_415326</name>
</gene>
<dbReference type="PROSITE" id="PS50807">
    <property type="entry name" value="GCM"/>
    <property type="match status" value="1"/>
</dbReference>
<evidence type="ECO:0000256" key="1">
    <source>
        <dbReference type="SAM" id="MobiDB-lite"/>
    </source>
</evidence>
<protein>
    <recommendedName>
        <fullName evidence="2">GCM domain-containing protein</fullName>
    </recommendedName>
</protein>
<dbReference type="InterPro" id="IPR003902">
    <property type="entry name" value="Tscrpt_reg_GCM"/>
</dbReference>
<dbReference type="InterPro" id="IPR036115">
    <property type="entry name" value="GCM_dom_sf"/>
</dbReference>
<dbReference type="AlphaFoldDB" id="A0A0C2YEG9"/>
<name>A0A0C2YEG9_HEBCY</name>
<dbReference type="SUPFAM" id="SSF90073">
    <property type="entry name" value="GCM domain"/>
    <property type="match status" value="1"/>
</dbReference>
<feature type="compositionally biased region" description="Polar residues" evidence="1">
    <location>
        <begin position="11"/>
        <end position="35"/>
    </location>
</feature>
<dbReference type="STRING" id="686832.A0A0C2YEG9"/>
<dbReference type="HOGENOM" id="CLU_627077_0_0_1"/>
<evidence type="ECO:0000313" key="4">
    <source>
        <dbReference type="Proteomes" id="UP000053424"/>
    </source>
</evidence>
<dbReference type="EMBL" id="KN831785">
    <property type="protein sequence ID" value="KIM39432.1"/>
    <property type="molecule type" value="Genomic_DNA"/>
</dbReference>
<feature type="domain" description="GCM" evidence="2">
    <location>
        <begin position="120"/>
        <end position="269"/>
    </location>
</feature>
<organism evidence="3 4">
    <name type="scientific">Hebeloma cylindrosporum</name>
    <dbReference type="NCBI Taxonomy" id="76867"/>
    <lineage>
        <taxon>Eukaryota</taxon>
        <taxon>Fungi</taxon>
        <taxon>Dikarya</taxon>
        <taxon>Basidiomycota</taxon>
        <taxon>Agaricomycotina</taxon>
        <taxon>Agaricomycetes</taxon>
        <taxon>Agaricomycetidae</taxon>
        <taxon>Agaricales</taxon>
        <taxon>Agaricineae</taxon>
        <taxon>Hymenogastraceae</taxon>
        <taxon>Hebeloma</taxon>
    </lineage>
</organism>